<dbReference type="GO" id="GO:0006508">
    <property type="term" value="P:proteolysis"/>
    <property type="evidence" value="ECO:0007669"/>
    <property type="project" value="InterPro"/>
</dbReference>
<evidence type="ECO:0000259" key="6">
    <source>
        <dbReference type="Pfam" id="PF00089"/>
    </source>
</evidence>
<feature type="domain" description="Peptidase S1" evidence="6">
    <location>
        <begin position="22"/>
        <end position="99"/>
    </location>
</feature>
<dbReference type="InterPro" id="IPR009003">
    <property type="entry name" value="Peptidase_S1_PA"/>
</dbReference>
<gene>
    <name evidence="7" type="ORF">As57867_017492</name>
</gene>
<organism evidence="7">
    <name type="scientific">Aphanomyces stellatus</name>
    <dbReference type="NCBI Taxonomy" id="120398"/>
    <lineage>
        <taxon>Eukaryota</taxon>
        <taxon>Sar</taxon>
        <taxon>Stramenopiles</taxon>
        <taxon>Oomycota</taxon>
        <taxon>Saprolegniomycetes</taxon>
        <taxon>Saprolegniales</taxon>
        <taxon>Verrucalvaceae</taxon>
        <taxon>Aphanomyces</taxon>
    </lineage>
</organism>
<dbReference type="InterPro" id="IPR043504">
    <property type="entry name" value="Peptidase_S1_PA_chymotrypsin"/>
</dbReference>
<keyword evidence="2" id="KW-0843">Virulence</keyword>
<keyword evidence="4" id="KW-0325">Glycoprotein</keyword>
<dbReference type="OrthoDB" id="70562at2759"/>
<evidence type="ECO:0000256" key="2">
    <source>
        <dbReference type="ARBA" id="ARBA00023026"/>
    </source>
</evidence>
<keyword evidence="3" id="KW-1015">Disulfide bond</keyword>
<reference evidence="7" key="1">
    <citation type="submission" date="2019-06" db="EMBL/GenBank/DDBJ databases">
        <title>Genomics analysis of Aphanomyces spp. identifies a new class of oomycete effector associated with host adaptation.</title>
        <authorList>
            <person name="Gaulin E."/>
        </authorList>
    </citation>
    <scope>NUCLEOTIDE SEQUENCE</scope>
    <source>
        <strain evidence="7">CBS 578.67</strain>
    </source>
</reference>
<evidence type="ECO:0000256" key="5">
    <source>
        <dbReference type="SAM" id="SignalP"/>
    </source>
</evidence>
<dbReference type="InterPro" id="IPR050430">
    <property type="entry name" value="Peptidase_S1"/>
</dbReference>
<dbReference type="AlphaFoldDB" id="A0A6A4Y419"/>
<dbReference type="GO" id="GO:0004252">
    <property type="term" value="F:serine-type endopeptidase activity"/>
    <property type="evidence" value="ECO:0007669"/>
    <property type="project" value="InterPro"/>
</dbReference>
<dbReference type="PANTHER" id="PTHR24276">
    <property type="entry name" value="POLYSERASE-RELATED"/>
    <property type="match status" value="1"/>
</dbReference>
<name>A0A6A4Y419_9STRA</name>
<proteinExistence type="predicted"/>
<dbReference type="Gene3D" id="2.40.10.10">
    <property type="entry name" value="Trypsin-like serine proteases"/>
    <property type="match status" value="1"/>
</dbReference>
<feature type="signal peptide" evidence="5">
    <location>
        <begin position="1"/>
        <end position="18"/>
    </location>
</feature>
<dbReference type="InterPro" id="IPR001254">
    <property type="entry name" value="Trypsin_dom"/>
</dbReference>
<evidence type="ECO:0000313" key="7">
    <source>
        <dbReference type="EMBL" id="KAF0691168.1"/>
    </source>
</evidence>
<feature type="chain" id="PRO_5025423666" description="Peptidase S1 domain-containing protein" evidence="5">
    <location>
        <begin position="19"/>
        <end position="100"/>
    </location>
</feature>
<feature type="non-terminal residue" evidence="7">
    <location>
        <position position="100"/>
    </location>
</feature>
<evidence type="ECO:0000256" key="1">
    <source>
        <dbReference type="ARBA" id="ARBA00022729"/>
    </source>
</evidence>
<dbReference type="SUPFAM" id="SSF50494">
    <property type="entry name" value="Trypsin-like serine proteases"/>
    <property type="match status" value="1"/>
</dbReference>
<dbReference type="EMBL" id="VJMH01006190">
    <property type="protein sequence ID" value="KAF0691168.1"/>
    <property type="molecule type" value="Genomic_DNA"/>
</dbReference>
<evidence type="ECO:0000256" key="4">
    <source>
        <dbReference type="ARBA" id="ARBA00023180"/>
    </source>
</evidence>
<sequence>MKFTYAFTTALAAASATAQVEIVGGKEATVGQHLYVTSLRFTANGTADCGGSLIAPNVVLTAAHCVVPPEPHYVAIGSHFDVGTQDGEQIKIKEIISHSR</sequence>
<dbReference type="PROSITE" id="PS00134">
    <property type="entry name" value="TRYPSIN_HIS"/>
    <property type="match status" value="1"/>
</dbReference>
<keyword evidence="1 5" id="KW-0732">Signal</keyword>
<accession>A0A6A4Y419</accession>
<dbReference type="Pfam" id="PF00089">
    <property type="entry name" value="Trypsin"/>
    <property type="match status" value="1"/>
</dbReference>
<evidence type="ECO:0000256" key="3">
    <source>
        <dbReference type="ARBA" id="ARBA00023157"/>
    </source>
</evidence>
<comment type="caution">
    <text evidence="7">The sequence shown here is derived from an EMBL/GenBank/DDBJ whole genome shotgun (WGS) entry which is preliminary data.</text>
</comment>
<dbReference type="PANTHER" id="PTHR24276:SF98">
    <property type="entry name" value="FI18310P1-RELATED"/>
    <property type="match status" value="1"/>
</dbReference>
<dbReference type="InterPro" id="IPR018114">
    <property type="entry name" value="TRYPSIN_HIS"/>
</dbReference>
<protein>
    <recommendedName>
        <fullName evidence="6">Peptidase S1 domain-containing protein</fullName>
    </recommendedName>
</protein>